<dbReference type="PANTHER" id="PTHR23028:SF53">
    <property type="entry name" value="ACYL_TRANSF_3 DOMAIN-CONTAINING PROTEIN"/>
    <property type="match status" value="1"/>
</dbReference>
<sequence>MNISKKENQNKAINYRSDIDGLRALAVLSVVLYHAFPSYLQGGFVGVDIFFVISGFLITSIILKELNNDDFKFSDFYLRRFNRIFPSLIVVLIFSFVVGWLIYLPKEFEQLSKHILGGVFFVSNFILLGEDGYFDAAAETKPLLHLWSLGIEEQFYIVWPFLLWFLYHRPRLFVRVIALIALCSFILNVIAIYTNPEVAFYSPFTRFWELLTGAFLSISSNYKSESKFVFISNEISSWVIRSKNRIEICSILGLSFLIIAILITTKSQKFPGWYALLPTVGSLLIILSGPSAFVNRYILSSRPMVFIGLISFPLYLWHWPILVFSKAKTGQSLTEFNLLVLVFISIFLAWFTYRFVEKPLRFTLDRRLAVIMLLWATTCISLISIYSMSNNGLASRFPEIVQRIIGYDGPDTTSGWRVGECHLLPKQGYSGFGSCDSEAKSHEKPTLLLWGDSHAAHLYQGLIAHYSQKYRIIQKTASTCPPIGNMDIPTSPNCEGINAEMRQYIETEKPDRIILAAAWDVYDWKKLSSTIDWLKQIDVNQIDLVGPVPRWLDSLPRQALVYYSNNKKGDIPVRMNYGLRENVKQLDIEMYNFAQLKNIDYLSPFRILCNQEGCLVRVGQENMSLTAFDSSHLTEDGADYVVSHFNLD</sequence>
<evidence type="ECO:0000313" key="4">
    <source>
        <dbReference type="EMBL" id="PNM57163.1"/>
    </source>
</evidence>
<feature type="transmembrane region" description="Helical" evidence="1">
    <location>
        <begin position="368"/>
        <end position="388"/>
    </location>
</feature>
<evidence type="ECO:0000256" key="1">
    <source>
        <dbReference type="SAM" id="Phobius"/>
    </source>
</evidence>
<keyword evidence="1" id="KW-0812">Transmembrane</keyword>
<dbReference type="Proteomes" id="UP000053748">
    <property type="component" value="Unassembled WGS sequence"/>
</dbReference>
<dbReference type="AlphaFoldDB" id="A0A2J9V056"/>
<name>A0A2J9V056_VIBMI</name>
<dbReference type="InterPro" id="IPR002656">
    <property type="entry name" value="Acyl_transf_3_dom"/>
</dbReference>
<comment type="caution">
    <text evidence="4">The sequence shown here is derived from an EMBL/GenBank/DDBJ whole genome shotgun (WGS) entry which is preliminary data.</text>
</comment>
<dbReference type="OrthoDB" id="9767863at2"/>
<accession>A0A2J9V056</accession>
<feature type="domain" description="SGNH" evidence="3">
    <location>
        <begin position="421"/>
        <end position="645"/>
    </location>
</feature>
<keyword evidence="4" id="KW-0012">Acyltransferase</keyword>
<feature type="transmembrane region" description="Helical" evidence="1">
    <location>
        <begin position="84"/>
        <end position="103"/>
    </location>
</feature>
<feature type="transmembrane region" description="Helical" evidence="1">
    <location>
        <begin position="336"/>
        <end position="356"/>
    </location>
</feature>
<gene>
    <name evidence="4" type="ORF">AL544_014335</name>
</gene>
<reference evidence="4" key="1">
    <citation type="submission" date="2017-12" db="EMBL/GenBank/DDBJ databases">
        <title>FDA dAtabase for Regulatory Grade micrObial Sequences (FDA-ARGOS): Supporting development and validation of Infectious Disease Dx tests.</title>
        <authorList>
            <person name="Hoffmann M."/>
            <person name="Allard M."/>
            <person name="Evans P."/>
            <person name="Brown E."/>
            <person name="Tallon L.J."/>
            <person name="Sadzewicz L."/>
            <person name="Sengamalay N."/>
            <person name="Ott S."/>
            <person name="Godinez A."/>
            <person name="Nagaraj S."/>
            <person name="Vavikolanu K."/>
            <person name="Aluvathingal J."/>
            <person name="Nadendla S."/>
            <person name="Hobson J."/>
            <person name="Sichtig H."/>
        </authorList>
    </citation>
    <scope>NUCLEOTIDE SEQUENCE [LARGE SCALE GENOMIC DNA]</scope>
    <source>
        <strain evidence="4">FDAARGOS_113</strain>
    </source>
</reference>
<keyword evidence="5" id="KW-1185">Reference proteome</keyword>
<organism evidence="4 5">
    <name type="scientific">Vibrio mimicus</name>
    <dbReference type="NCBI Taxonomy" id="674"/>
    <lineage>
        <taxon>Bacteria</taxon>
        <taxon>Pseudomonadati</taxon>
        <taxon>Pseudomonadota</taxon>
        <taxon>Gammaproteobacteria</taxon>
        <taxon>Vibrionales</taxon>
        <taxon>Vibrionaceae</taxon>
        <taxon>Vibrio</taxon>
    </lineage>
</organism>
<evidence type="ECO:0000313" key="5">
    <source>
        <dbReference type="Proteomes" id="UP000053748"/>
    </source>
</evidence>
<feature type="domain" description="Acyltransferase 3" evidence="2">
    <location>
        <begin position="18"/>
        <end position="352"/>
    </location>
</feature>
<evidence type="ECO:0000259" key="2">
    <source>
        <dbReference type="Pfam" id="PF01757"/>
    </source>
</evidence>
<dbReference type="Pfam" id="PF19040">
    <property type="entry name" value="SGNH"/>
    <property type="match status" value="1"/>
</dbReference>
<dbReference type="GO" id="GO:0009103">
    <property type="term" value="P:lipopolysaccharide biosynthetic process"/>
    <property type="evidence" value="ECO:0007669"/>
    <property type="project" value="TreeGrafter"/>
</dbReference>
<dbReference type="GO" id="GO:0016747">
    <property type="term" value="F:acyltransferase activity, transferring groups other than amino-acyl groups"/>
    <property type="evidence" value="ECO:0007669"/>
    <property type="project" value="InterPro"/>
</dbReference>
<dbReference type="EMBL" id="LOSJ02000002">
    <property type="protein sequence ID" value="PNM57163.1"/>
    <property type="molecule type" value="Genomic_DNA"/>
</dbReference>
<keyword evidence="4" id="KW-0808">Transferase</keyword>
<protein>
    <submittedName>
        <fullName evidence="4">Acyltransferase</fullName>
    </submittedName>
</protein>
<dbReference type="RefSeq" id="WP_001027075.1">
    <property type="nucleotide sequence ID" value="NZ_CAWMSS010000001.1"/>
</dbReference>
<feature type="transmembrane region" description="Helical" evidence="1">
    <location>
        <begin position="42"/>
        <end position="63"/>
    </location>
</feature>
<evidence type="ECO:0000259" key="3">
    <source>
        <dbReference type="Pfam" id="PF19040"/>
    </source>
</evidence>
<feature type="transmembrane region" description="Helical" evidence="1">
    <location>
        <begin position="305"/>
        <end position="324"/>
    </location>
</feature>
<feature type="transmembrane region" description="Helical" evidence="1">
    <location>
        <begin position="271"/>
        <end position="293"/>
    </location>
</feature>
<keyword evidence="1" id="KW-1133">Transmembrane helix</keyword>
<dbReference type="InterPro" id="IPR050879">
    <property type="entry name" value="Acyltransferase_3"/>
</dbReference>
<feature type="transmembrane region" description="Helical" evidence="1">
    <location>
        <begin position="146"/>
        <end position="166"/>
    </location>
</feature>
<proteinExistence type="predicted"/>
<feature type="transmembrane region" description="Helical" evidence="1">
    <location>
        <begin position="172"/>
        <end position="193"/>
    </location>
</feature>
<keyword evidence="1" id="KW-0472">Membrane</keyword>
<dbReference type="PANTHER" id="PTHR23028">
    <property type="entry name" value="ACETYLTRANSFERASE"/>
    <property type="match status" value="1"/>
</dbReference>
<dbReference type="Pfam" id="PF01757">
    <property type="entry name" value="Acyl_transf_3"/>
    <property type="match status" value="1"/>
</dbReference>
<dbReference type="GO" id="GO:0016020">
    <property type="term" value="C:membrane"/>
    <property type="evidence" value="ECO:0007669"/>
    <property type="project" value="TreeGrafter"/>
</dbReference>
<feature type="transmembrane region" description="Helical" evidence="1">
    <location>
        <begin position="246"/>
        <end position="265"/>
    </location>
</feature>
<feature type="transmembrane region" description="Helical" evidence="1">
    <location>
        <begin position="21"/>
        <end position="36"/>
    </location>
</feature>
<dbReference type="InterPro" id="IPR043968">
    <property type="entry name" value="SGNH"/>
</dbReference>